<evidence type="ECO:0000256" key="12">
    <source>
        <dbReference type="ARBA" id="ARBA00023242"/>
    </source>
</evidence>
<dbReference type="PANTHER" id="PTHR12486:SF4">
    <property type="entry name" value="APRATAXIN"/>
    <property type="match status" value="1"/>
</dbReference>
<keyword evidence="7" id="KW-0227">DNA damage</keyword>
<keyword evidence="9" id="KW-0862">Zinc</keyword>
<feature type="compositionally biased region" description="Polar residues" evidence="19">
    <location>
        <begin position="19"/>
        <end position="31"/>
    </location>
</feature>
<evidence type="ECO:0000256" key="7">
    <source>
        <dbReference type="ARBA" id="ARBA00022763"/>
    </source>
</evidence>
<gene>
    <name evidence="22" type="ORF">QBC42DRAFT_217732</name>
</gene>
<proteinExistence type="predicted"/>
<evidence type="ECO:0000256" key="8">
    <source>
        <dbReference type="ARBA" id="ARBA00022801"/>
    </source>
</evidence>
<feature type="region of interest" description="Disordered" evidence="19">
    <location>
        <begin position="1"/>
        <end position="50"/>
    </location>
</feature>
<evidence type="ECO:0000256" key="18">
    <source>
        <dbReference type="ARBA" id="ARBA00076243"/>
    </source>
</evidence>
<dbReference type="EC" id="3.6.1.71" evidence="4"/>
<evidence type="ECO:0000256" key="3">
    <source>
        <dbReference type="ARBA" id="ARBA00012495"/>
    </source>
</evidence>
<evidence type="ECO:0000256" key="17">
    <source>
        <dbReference type="ARBA" id="ARBA00068941"/>
    </source>
</evidence>
<dbReference type="GO" id="GO:0005634">
    <property type="term" value="C:nucleus"/>
    <property type="evidence" value="ECO:0007669"/>
    <property type="project" value="UniProtKB-SubCell"/>
</dbReference>
<dbReference type="GO" id="GO:0046872">
    <property type="term" value="F:metal ion binding"/>
    <property type="evidence" value="ECO:0007669"/>
    <property type="project" value="UniProtKB-KW"/>
</dbReference>
<evidence type="ECO:0000259" key="20">
    <source>
        <dbReference type="Pfam" id="PF01230"/>
    </source>
</evidence>
<dbReference type="GO" id="GO:1990165">
    <property type="term" value="F:single-strand break-containing DNA binding"/>
    <property type="evidence" value="ECO:0007669"/>
    <property type="project" value="TreeGrafter"/>
</dbReference>
<protein>
    <recommendedName>
        <fullName evidence="17">Aprataxin-like protein</fullName>
        <ecNumber evidence="4">3.6.1.71</ecNumber>
        <ecNumber evidence="3">3.6.1.72</ecNumber>
    </recommendedName>
    <alternativeName>
        <fullName evidence="18">Hit family protein 3</fullName>
    </alternativeName>
</protein>
<dbReference type="Pfam" id="PF01230">
    <property type="entry name" value="HIT"/>
    <property type="match status" value="1"/>
</dbReference>
<dbReference type="EMBL" id="MU864936">
    <property type="protein sequence ID" value="KAK4465784.1"/>
    <property type="molecule type" value="Genomic_DNA"/>
</dbReference>
<dbReference type="InterPro" id="IPR036265">
    <property type="entry name" value="HIT-like_sf"/>
</dbReference>
<evidence type="ECO:0000256" key="15">
    <source>
        <dbReference type="ARBA" id="ARBA00044713"/>
    </source>
</evidence>
<dbReference type="EC" id="3.6.1.72" evidence="3"/>
<dbReference type="Pfam" id="PF16278">
    <property type="entry name" value="zf-C2HE"/>
    <property type="match status" value="1"/>
</dbReference>
<dbReference type="AlphaFoldDB" id="A0AAV9HY53"/>
<sequence>MAELAEDMDDFDRPVSPQPAASNDATHGTSASSSSSKKQPQPQPKNAFTELMKPKPKLVKDLSHKLNKIKNGRWRGALIEYIDHPERFPTQVLRVTEHTVLIKDLYPKATVHLLLLPRSPNHYLLHPHEAFSDPGFLAMMREEAASAAQLAAGELSRLVGPFSASNRARNEAMDSGTPWEELPPGRDFRKEIKVGIHAHPSMAHLHVHIISRDMHSDRLKHRKHYQSFVTDFFVELDAYPLAEDDRRRDTAYQNSNLNEKGFACWRCGRGFGGRFKELKAHLEVEFEEWKSE</sequence>
<evidence type="ECO:0000256" key="19">
    <source>
        <dbReference type="SAM" id="MobiDB-lite"/>
    </source>
</evidence>
<dbReference type="InterPro" id="IPR032566">
    <property type="entry name" value="Znf-C2HE"/>
</dbReference>
<evidence type="ECO:0000256" key="4">
    <source>
        <dbReference type="ARBA" id="ARBA00012496"/>
    </source>
</evidence>
<comment type="catalytic activity">
    <reaction evidence="15">
        <text>a 5'-end adenosine-5'-diphospho-5'-ribonucleoside-2'-deoxyribonucleotide-DNA + H2O = a 5'-end 5'-phospho-ribonucleoside-2'-deoxyribonucleotide-DNA + AMP + 2 H(+)</text>
        <dbReference type="Rhea" id="RHEA:52132"/>
        <dbReference type="Rhea" id="RHEA-COMP:13182"/>
        <dbReference type="Rhea" id="RHEA-COMP:13183"/>
        <dbReference type="ChEBI" id="CHEBI:15377"/>
        <dbReference type="ChEBI" id="CHEBI:15378"/>
        <dbReference type="ChEBI" id="CHEBI:136414"/>
        <dbReference type="ChEBI" id="CHEBI:136415"/>
        <dbReference type="ChEBI" id="CHEBI:456215"/>
        <dbReference type="EC" id="3.6.1.71"/>
    </reaction>
</comment>
<reference evidence="22" key="1">
    <citation type="journal article" date="2023" name="Mol. Phylogenet. Evol.">
        <title>Genome-scale phylogeny and comparative genomics of the fungal order Sordariales.</title>
        <authorList>
            <person name="Hensen N."/>
            <person name="Bonometti L."/>
            <person name="Westerberg I."/>
            <person name="Brannstrom I.O."/>
            <person name="Guillou S."/>
            <person name="Cros-Aarteil S."/>
            <person name="Calhoun S."/>
            <person name="Haridas S."/>
            <person name="Kuo A."/>
            <person name="Mondo S."/>
            <person name="Pangilinan J."/>
            <person name="Riley R."/>
            <person name="LaButti K."/>
            <person name="Andreopoulos B."/>
            <person name="Lipzen A."/>
            <person name="Chen C."/>
            <person name="Yan M."/>
            <person name="Daum C."/>
            <person name="Ng V."/>
            <person name="Clum A."/>
            <person name="Steindorff A."/>
            <person name="Ohm R.A."/>
            <person name="Martin F."/>
            <person name="Silar P."/>
            <person name="Natvig D.O."/>
            <person name="Lalanne C."/>
            <person name="Gautier V."/>
            <person name="Ament-Velasquez S.L."/>
            <person name="Kruys A."/>
            <person name="Hutchinson M.I."/>
            <person name="Powell A.J."/>
            <person name="Barry K."/>
            <person name="Miller A.N."/>
            <person name="Grigoriev I.V."/>
            <person name="Debuchy R."/>
            <person name="Gladieux P."/>
            <person name="Hiltunen Thoren M."/>
            <person name="Johannesson H."/>
        </authorList>
    </citation>
    <scope>NUCLEOTIDE SEQUENCE</scope>
    <source>
        <strain evidence="22">PSN324</strain>
    </source>
</reference>
<keyword evidence="10" id="KW-0238">DNA-binding</keyword>
<name>A0AAV9HY53_9PEZI</name>
<evidence type="ECO:0000256" key="13">
    <source>
        <dbReference type="ARBA" id="ARBA00024601"/>
    </source>
</evidence>
<dbReference type="GO" id="GO:0000012">
    <property type="term" value="P:single strand break repair"/>
    <property type="evidence" value="ECO:0007669"/>
    <property type="project" value="TreeGrafter"/>
</dbReference>
<feature type="domain" description="HIT" evidence="20">
    <location>
        <begin position="89"/>
        <end position="214"/>
    </location>
</feature>
<evidence type="ECO:0000256" key="10">
    <source>
        <dbReference type="ARBA" id="ARBA00023125"/>
    </source>
</evidence>
<dbReference type="FunFam" id="3.30.428.10:FF:000017">
    <property type="entry name" value="Aprataxin-like protein"/>
    <property type="match status" value="1"/>
</dbReference>
<keyword evidence="8" id="KW-0378">Hydrolase</keyword>
<evidence type="ECO:0000256" key="2">
    <source>
        <dbReference type="ARBA" id="ARBA00004496"/>
    </source>
</evidence>
<comment type="function">
    <text evidence="16">DNA-binding protein involved in single-strand DNA break repair, double-strand DNA break repair and base excision repair. Resolves abortive DNA ligation intermediates formed either at base excision sites, or when DNA ligases attempt to repair non-ligatable breaks induced by reactive oxygen species. Catalyzes the release of adenylate groups covalently linked to 5'-phosphate termini, resulting in the production of 5'-phosphate termini that can be efficiently rejoined. Likewise, catalyzes the release of 3'-linked guanosine (DNAppG) and inosine (DNAppI) from DNA, but has higher specific activity with 5'-linked adenosine (AppDNA).</text>
</comment>
<organism evidence="22 23">
    <name type="scientific">Cladorrhinum samala</name>
    <dbReference type="NCBI Taxonomy" id="585594"/>
    <lineage>
        <taxon>Eukaryota</taxon>
        <taxon>Fungi</taxon>
        <taxon>Dikarya</taxon>
        <taxon>Ascomycota</taxon>
        <taxon>Pezizomycotina</taxon>
        <taxon>Sordariomycetes</taxon>
        <taxon>Sordariomycetidae</taxon>
        <taxon>Sordariales</taxon>
        <taxon>Podosporaceae</taxon>
        <taxon>Cladorrhinum</taxon>
    </lineage>
</organism>
<dbReference type="Gene3D" id="3.30.428.10">
    <property type="entry name" value="HIT-like"/>
    <property type="match status" value="1"/>
</dbReference>
<keyword evidence="11" id="KW-0234">DNA repair</keyword>
<feature type="domain" description="Aprataxin C2HE/C2H2/C2HC zinc finger" evidence="21">
    <location>
        <begin position="230"/>
        <end position="288"/>
    </location>
</feature>
<comment type="catalytic activity">
    <reaction evidence="13">
        <text>a 3'-end 2'-deoxyribonucleotide-3'-diphospho-5'-guanosine-DNA + H2O = a 3'-end 2'-deoxyribonucleotide 3'-phosphate-DNA + GMP + 2 H(+)</text>
        <dbReference type="Rhea" id="RHEA:52140"/>
        <dbReference type="Rhea" id="RHEA-COMP:13186"/>
        <dbReference type="Rhea" id="RHEA-COMP:13187"/>
        <dbReference type="ChEBI" id="CHEBI:15377"/>
        <dbReference type="ChEBI" id="CHEBI:15378"/>
        <dbReference type="ChEBI" id="CHEBI:58115"/>
        <dbReference type="ChEBI" id="CHEBI:136419"/>
        <dbReference type="ChEBI" id="CHEBI:136420"/>
        <dbReference type="EC" id="3.6.1.72"/>
    </reaction>
</comment>
<evidence type="ECO:0000256" key="6">
    <source>
        <dbReference type="ARBA" id="ARBA00022723"/>
    </source>
</evidence>
<dbReference type="GO" id="GO:0005737">
    <property type="term" value="C:cytoplasm"/>
    <property type="evidence" value="ECO:0007669"/>
    <property type="project" value="UniProtKB-SubCell"/>
</dbReference>
<dbReference type="GO" id="GO:0030983">
    <property type="term" value="F:mismatched DNA binding"/>
    <property type="evidence" value="ECO:0007669"/>
    <property type="project" value="TreeGrafter"/>
</dbReference>
<evidence type="ECO:0000313" key="23">
    <source>
        <dbReference type="Proteomes" id="UP001321749"/>
    </source>
</evidence>
<evidence type="ECO:0000256" key="1">
    <source>
        <dbReference type="ARBA" id="ARBA00004123"/>
    </source>
</evidence>
<evidence type="ECO:0000256" key="5">
    <source>
        <dbReference type="ARBA" id="ARBA00022490"/>
    </source>
</evidence>
<dbReference type="GO" id="GO:0120108">
    <property type="term" value="F:DNA-3'-diphospho-5'-guanosine diphosphatase activity"/>
    <property type="evidence" value="ECO:0007669"/>
    <property type="project" value="UniProtKB-EC"/>
</dbReference>
<evidence type="ECO:0000256" key="11">
    <source>
        <dbReference type="ARBA" id="ARBA00023204"/>
    </source>
</evidence>
<evidence type="ECO:0000259" key="21">
    <source>
        <dbReference type="Pfam" id="PF16278"/>
    </source>
</evidence>
<evidence type="ECO:0000256" key="14">
    <source>
        <dbReference type="ARBA" id="ARBA00044639"/>
    </source>
</evidence>
<dbReference type="GO" id="GO:0003697">
    <property type="term" value="F:single-stranded DNA binding"/>
    <property type="evidence" value="ECO:0007669"/>
    <property type="project" value="TreeGrafter"/>
</dbReference>
<comment type="subcellular location">
    <subcellularLocation>
        <location evidence="2">Cytoplasm</location>
    </subcellularLocation>
    <subcellularLocation>
        <location evidence="1">Nucleus</location>
    </subcellularLocation>
</comment>
<comment type="caution">
    <text evidence="22">The sequence shown here is derived from an EMBL/GenBank/DDBJ whole genome shotgun (WGS) entry which is preliminary data.</text>
</comment>
<dbReference type="GO" id="GO:0033699">
    <property type="term" value="F:DNA 5'-adenosine monophosphate hydrolase activity"/>
    <property type="evidence" value="ECO:0007669"/>
    <property type="project" value="UniProtKB-EC"/>
</dbReference>
<accession>A0AAV9HY53</accession>
<dbReference type="GO" id="GO:0003725">
    <property type="term" value="F:double-stranded RNA binding"/>
    <property type="evidence" value="ECO:0007669"/>
    <property type="project" value="TreeGrafter"/>
</dbReference>
<dbReference type="SUPFAM" id="SSF54197">
    <property type="entry name" value="HIT-like"/>
    <property type="match status" value="1"/>
</dbReference>
<evidence type="ECO:0000256" key="16">
    <source>
        <dbReference type="ARBA" id="ARBA00059438"/>
    </source>
</evidence>
<keyword evidence="12" id="KW-0539">Nucleus</keyword>
<comment type="catalytic activity">
    <reaction evidence="14">
        <text>a 5'-end adenosine-5'-diphospho-5'-2'-deoxyribonucleoside-DNA + H2O = a 5'-end 5'-phospho-2'-deoxyribonucleoside-DNA + AMP + 2 H(+)</text>
        <dbReference type="Rhea" id="RHEA:52128"/>
        <dbReference type="Rhea" id="RHEA-COMP:13180"/>
        <dbReference type="Rhea" id="RHEA-COMP:13181"/>
        <dbReference type="ChEBI" id="CHEBI:15377"/>
        <dbReference type="ChEBI" id="CHEBI:15378"/>
        <dbReference type="ChEBI" id="CHEBI:136412"/>
        <dbReference type="ChEBI" id="CHEBI:136413"/>
        <dbReference type="ChEBI" id="CHEBI:456215"/>
        <dbReference type="EC" id="3.6.1.71"/>
    </reaction>
</comment>
<keyword evidence="6" id="KW-0479">Metal-binding</keyword>
<keyword evidence="5" id="KW-0963">Cytoplasm</keyword>
<evidence type="ECO:0000256" key="9">
    <source>
        <dbReference type="ARBA" id="ARBA00022833"/>
    </source>
</evidence>
<dbReference type="PANTHER" id="PTHR12486">
    <property type="entry name" value="APRATAXIN-RELATED"/>
    <property type="match status" value="1"/>
</dbReference>
<evidence type="ECO:0000313" key="22">
    <source>
        <dbReference type="EMBL" id="KAK4465784.1"/>
    </source>
</evidence>
<keyword evidence="23" id="KW-1185">Reference proteome</keyword>
<dbReference type="Proteomes" id="UP001321749">
    <property type="component" value="Unassembled WGS sequence"/>
</dbReference>
<dbReference type="InterPro" id="IPR011146">
    <property type="entry name" value="HIT-like"/>
</dbReference>
<feature type="compositionally biased region" description="Acidic residues" evidence="19">
    <location>
        <begin position="1"/>
        <end position="10"/>
    </location>
</feature>
<reference evidence="22" key="2">
    <citation type="submission" date="2023-06" db="EMBL/GenBank/DDBJ databases">
        <authorList>
            <consortium name="Lawrence Berkeley National Laboratory"/>
            <person name="Mondo S.J."/>
            <person name="Hensen N."/>
            <person name="Bonometti L."/>
            <person name="Westerberg I."/>
            <person name="Brannstrom I.O."/>
            <person name="Guillou S."/>
            <person name="Cros-Aarteil S."/>
            <person name="Calhoun S."/>
            <person name="Haridas S."/>
            <person name="Kuo A."/>
            <person name="Pangilinan J."/>
            <person name="Riley R."/>
            <person name="Labutti K."/>
            <person name="Andreopoulos B."/>
            <person name="Lipzen A."/>
            <person name="Chen C."/>
            <person name="Yanf M."/>
            <person name="Daum C."/>
            <person name="Ng V."/>
            <person name="Clum A."/>
            <person name="Steindorff A."/>
            <person name="Ohm R."/>
            <person name="Martin F."/>
            <person name="Silar P."/>
            <person name="Natvig D."/>
            <person name="Lalanne C."/>
            <person name="Gautier V."/>
            <person name="Ament-Velasquez S.L."/>
            <person name="Kruys A."/>
            <person name="Hutchinson M.I."/>
            <person name="Powell A.J."/>
            <person name="Barry K."/>
            <person name="Miller A.N."/>
            <person name="Grigoriev I.V."/>
            <person name="Debuchy R."/>
            <person name="Gladieux P."/>
            <person name="Thoren M.H."/>
            <person name="Johannesson H."/>
        </authorList>
    </citation>
    <scope>NUCLEOTIDE SEQUENCE</scope>
    <source>
        <strain evidence="22">PSN324</strain>
    </source>
</reference>